<dbReference type="FunFam" id="2.40.30.10:FF:000032">
    <property type="entry name" value="NADH-cytochrome b5 reductase"/>
    <property type="match status" value="1"/>
</dbReference>
<comment type="subcellular location">
    <subcellularLocation>
        <location evidence="2">Mitochondrion outer membrane</location>
        <topology evidence="2">Single-pass membrane protein</topology>
    </subcellularLocation>
</comment>
<dbReference type="EC" id="1.6.2.2" evidence="16"/>
<dbReference type="InterPro" id="IPR001834">
    <property type="entry name" value="CBR-like"/>
</dbReference>
<feature type="binding site" evidence="15">
    <location>
        <position position="195"/>
    </location>
    <ligand>
        <name>FAD</name>
        <dbReference type="ChEBI" id="CHEBI:57692"/>
    </ligand>
</feature>
<dbReference type="SUPFAM" id="SSF63380">
    <property type="entry name" value="Riboflavin synthase domain-like"/>
    <property type="match status" value="1"/>
</dbReference>
<dbReference type="InterPro" id="IPR017927">
    <property type="entry name" value="FAD-bd_FR_type"/>
</dbReference>
<feature type="compositionally biased region" description="Basic and acidic residues" evidence="17">
    <location>
        <begin position="40"/>
        <end position="50"/>
    </location>
</feature>
<dbReference type="CDD" id="cd06183">
    <property type="entry name" value="cyt_b5_reduct_like"/>
    <property type="match status" value="1"/>
</dbReference>
<evidence type="ECO:0000256" key="17">
    <source>
        <dbReference type="SAM" id="MobiDB-lite"/>
    </source>
</evidence>
<dbReference type="SUPFAM" id="SSF52343">
    <property type="entry name" value="Ferredoxin reductase-like, C-terminal NADP-linked domain"/>
    <property type="match status" value="1"/>
</dbReference>
<evidence type="ECO:0000256" key="3">
    <source>
        <dbReference type="ARBA" id="ARBA00006105"/>
    </source>
</evidence>
<evidence type="ECO:0000256" key="15">
    <source>
        <dbReference type="PIRSR" id="PIRSR601834-1"/>
    </source>
</evidence>
<feature type="region of interest" description="Disordered" evidence="17">
    <location>
        <begin position="26"/>
        <end position="50"/>
    </location>
</feature>
<dbReference type="GO" id="GO:0090524">
    <property type="term" value="F:cytochrome-b5 reductase activity, acting on NADH"/>
    <property type="evidence" value="ECO:0007669"/>
    <property type="project" value="UniProtKB-EC"/>
</dbReference>
<comment type="caution">
    <text evidence="19">The sequence shown here is derived from an EMBL/GenBank/DDBJ whole genome shotgun (WGS) entry which is preliminary data.</text>
</comment>
<comment type="similarity">
    <text evidence="3 16">Belongs to the flavoprotein pyridine nucleotide cytochrome reductase family.</text>
</comment>
<keyword evidence="20" id="KW-1185">Reference proteome</keyword>
<dbReference type="Pfam" id="PF00175">
    <property type="entry name" value="NAD_binding_1"/>
    <property type="match status" value="1"/>
</dbReference>
<dbReference type="InterPro" id="IPR001709">
    <property type="entry name" value="Flavoprot_Pyr_Nucl_cyt_Rdtase"/>
</dbReference>
<evidence type="ECO:0000256" key="10">
    <source>
        <dbReference type="ARBA" id="ARBA00023027"/>
    </source>
</evidence>
<keyword evidence="11" id="KW-0496">Mitochondrion</keyword>
<comment type="function">
    <text evidence="13">May mediate the reduction of outer membrane cytochrome b5.</text>
</comment>
<organism evidence="19 20">
    <name type="scientific">Colletotrichum trifolii</name>
    <dbReference type="NCBI Taxonomy" id="5466"/>
    <lineage>
        <taxon>Eukaryota</taxon>
        <taxon>Fungi</taxon>
        <taxon>Dikarya</taxon>
        <taxon>Ascomycota</taxon>
        <taxon>Pezizomycotina</taxon>
        <taxon>Sordariomycetes</taxon>
        <taxon>Hypocreomycetidae</taxon>
        <taxon>Glomerellales</taxon>
        <taxon>Glomerellaceae</taxon>
        <taxon>Colletotrichum</taxon>
        <taxon>Colletotrichum orbiculare species complex</taxon>
    </lineage>
</organism>
<feature type="binding site" evidence="15">
    <location>
        <position position="179"/>
    </location>
    <ligand>
        <name>FAD</name>
        <dbReference type="ChEBI" id="CHEBI:57692"/>
    </ligand>
</feature>
<evidence type="ECO:0000256" key="2">
    <source>
        <dbReference type="ARBA" id="ARBA00004572"/>
    </source>
</evidence>
<evidence type="ECO:0000256" key="1">
    <source>
        <dbReference type="ARBA" id="ARBA00001974"/>
    </source>
</evidence>
<dbReference type="EMBL" id="RYZW01000013">
    <property type="protein sequence ID" value="TDZ68091.1"/>
    <property type="molecule type" value="Genomic_DNA"/>
</dbReference>
<keyword evidence="4 15" id="KW-0285">Flavoprotein</keyword>
<dbReference type="PROSITE" id="PS51384">
    <property type="entry name" value="FAD_FR"/>
    <property type="match status" value="1"/>
</dbReference>
<dbReference type="PRINTS" id="PR00406">
    <property type="entry name" value="CYTB5RDTASE"/>
</dbReference>
<evidence type="ECO:0000256" key="12">
    <source>
        <dbReference type="ARBA" id="ARBA00023136"/>
    </source>
</evidence>
<dbReference type="Gene3D" id="2.40.30.10">
    <property type="entry name" value="Translation factors"/>
    <property type="match status" value="1"/>
</dbReference>
<dbReference type="GO" id="GO:0005741">
    <property type="term" value="C:mitochondrial outer membrane"/>
    <property type="evidence" value="ECO:0007669"/>
    <property type="project" value="UniProtKB-SubCell"/>
</dbReference>
<feature type="binding site" evidence="15">
    <location>
        <position position="178"/>
    </location>
    <ligand>
        <name>FAD</name>
        <dbReference type="ChEBI" id="CHEBI:57692"/>
    </ligand>
</feature>
<keyword evidence="8" id="KW-1133">Transmembrane helix</keyword>
<feature type="domain" description="FAD-binding FR-type" evidence="18">
    <location>
        <begin position="124"/>
        <end position="229"/>
    </location>
</feature>
<evidence type="ECO:0000256" key="14">
    <source>
        <dbReference type="ARBA" id="ARBA00047682"/>
    </source>
</evidence>
<dbReference type="Proteomes" id="UP000295703">
    <property type="component" value="Unassembled WGS sequence"/>
</dbReference>
<evidence type="ECO:0000313" key="19">
    <source>
        <dbReference type="EMBL" id="TDZ68091.1"/>
    </source>
</evidence>
<evidence type="ECO:0000256" key="5">
    <source>
        <dbReference type="ARBA" id="ARBA00022692"/>
    </source>
</evidence>
<dbReference type="GO" id="GO:0006696">
    <property type="term" value="P:ergosterol biosynthetic process"/>
    <property type="evidence" value="ECO:0007669"/>
    <property type="project" value="TreeGrafter"/>
</dbReference>
<evidence type="ECO:0000313" key="20">
    <source>
        <dbReference type="Proteomes" id="UP000295703"/>
    </source>
</evidence>
<keyword evidence="7 15" id="KW-0274">FAD</keyword>
<evidence type="ECO:0000256" key="11">
    <source>
        <dbReference type="ARBA" id="ARBA00023128"/>
    </source>
</evidence>
<evidence type="ECO:0000256" key="7">
    <source>
        <dbReference type="ARBA" id="ARBA00022827"/>
    </source>
</evidence>
<evidence type="ECO:0000259" key="18">
    <source>
        <dbReference type="PROSITE" id="PS51384"/>
    </source>
</evidence>
<reference evidence="19 20" key="1">
    <citation type="submission" date="2018-12" db="EMBL/GenBank/DDBJ databases">
        <title>Genome sequence and assembly of Colletotrichum trifolii.</title>
        <authorList>
            <person name="Gan P."/>
            <person name="Shirasu K."/>
        </authorList>
    </citation>
    <scope>NUCLEOTIDE SEQUENCE [LARGE SCALE GENOMIC DNA]</scope>
    <source>
        <strain evidence="19 20">543-2</strain>
    </source>
</reference>
<keyword evidence="10 16" id="KW-0520">NAD</keyword>
<dbReference type="STRING" id="5466.A0A4R8RML3"/>
<evidence type="ECO:0000256" key="13">
    <source>
        <dbReference type="ARBA" id="ARBA00037464"/>
    </source>
</evidence>
<dbReference type="InterPro" id="IPR001433">
    <property type="entry name" value="OxRdtase_FAD/NAD-bd"/>
</dbReference>
<dbReference type="AlphaFoldDB" id="A0A4R8RML3"/>
<dbReference type="InterPro" id="IPR008333">
    <property type="entry name" value="Cbr1-like_FAD-bd_dom"/>
</dbReference>
<dbReference type="FunFam" id="3.40.50.80:FF:000009">
    <property type="entry name" value="NADH-cytochrome b5 reductase"/>
    <property type="match status" value="1"/>
</dbReference>
<dbReference type="Pfam" id="PF00970">
    <property type="entry name" value="FAD_binding_6"/>
    <property type="match status" value="1"/>
</dbReference>
<dbReference type="PANTHER" id="PTHR19370:SF171">
    <property type="entry name" value="NADH-CYTOCHROME B5 REDUCTASE 2"/>
    <property type="match status" value="1"/>
</dbReference>
<proteinExistence type="inferred from homology"/>
<feature type="binding site" evidence="15">
    <location>
        <position position="204"/>
    </location>
    <ligand>
        <name>FAD</name>
        <dbReference type="ChEBI" id="CHEBI:57692"/>
    </ligand>
</feature>
<protein>
    <recommendedName>
        <fullName evidence="16">NADH-cytochrome b5 reductase</fullName>
        <ecNumber evidence="16">1.6.2.2</ecNumber>
    </recommendedName>
</protein>
<feature type="binding site" evidence="15">
    <location>
        <position position="180"/>
    </location>
    <ligand>
        <name>FAD</name>
        <dbReference type="ChEBI" id="CHEBI:57692"/>
    </ligand>
</feature>
<keyword evidence="12" id="KW-0472">Membrane</keyword>
<feature type="binding site" evidence="15">
    <location>
        <position position="205"/>
    </location>
    <ligand>
        <name>FAD</name>
        <dbReference type="ChEBI" id="CHEBI:57692"/>
    </ligand>
</feature>
<accession>A0A4R8RML3</accession>
<gene>
    <name evidence="19" type="primary">MCR1-0</name>
    <name evidence="19" type="ORF">CTRI78_v002333</name>
</gene>
<dbReference type="InterPro" id="IPR017938">
    <property type="entry name" value="Riboflavin_synthase-like_b-brl"/>
</dbReference>
<dbReference type="PANTHER" id="PTHR19370">
    <property type="entry name" value="NADH-CYTOCHROME B5 REDUCTASE"/>
    <property type="match status" value="1"/>
</dbReference>
<sequence>MFARTAFRAAQPLKMVRSSQNPIAQGAAPISNAVHPQRQSARDRIEGREQADKIHLVQQARRYATEAPKSGGSNPALYAGAAAAVAGGAYYLFSGSSPAAQKAEAKVKEAVGAEPKKALTGGDQGFLSLKLEDVEIVNHNTKKLRFALPEEDMVSGLNVASAVLTKYKGPEDQKATLRPYTPTSDEDAKGFIELIVKKYPNGPMSTHMHDLTPGQRLDFKGPLPKYPWTPNKHDHVALVAGGTGITPMYQIARAIFKNPDDKTKVTLVFGNVGEEDILLKKEFAELENTYPQRFRAFYVLDKPPKEWVGSKGFITKELLKQVLPEPKNENIKVFVCGPPGLMNAISGNKVSPKDQGELTGILKELGYNSEQVYKF</sequence>
<comment type="catalytic activity">
    <reaction evidence="14 16">
        <text>2 Fe(III)-[cytochrome b5] + NADH = 2 Fe(II)-[cytochrome b5] + NAD(+) + H(+)</text>
        <dbReference type="Rhea" id="RHEA:46680"/>
        <dbReference type="Rhea" id="RHEA-COMP:10438"/>
        <dbReference type="Rhea" id="RHEA-COMP:10439"/>
        <dbReference type="ChEBI" id="CHEBI:15378"/>
        <dbReference type="ChEBI" id="CHEBI:29033"/>
        <dbReference type="ChEBI" id="CHEBI:29034"/>
        <dbReference type="ChEBI" id="CHEBI:57540"/>
        <dbReference type="ChEBI" id="CHEBI:57945"/>
        <dbReference type="EC" id="1.6.2.2"/>
    </reaction>
</comment>
<dbReference type="InterPro" id="IPR039261">
    <property type="entry name" value="FNR_nucleotide-bd"/>
</dbReference>
<evidence type="ECO:0000256" key="9">
    <source>
        <dbReference type="ARBA" id="ARBA00023002"/>
    </source>
</evidence>
<evidence type="ECO:0000256" key="4">
    <source>
        <dbReference type="ARBA" id="ARBA00022630"/>
    </source>
</evidence>
<keyword evidence="9 16" id="KW-0560">Oxidoreductase</keyword>
<name>A0A4R8RML3_COLTR</name>
<evidence type="ECO:0000256" key="8">
    <source>
        <dbReference type="ARBA" id="ARBA00022989"/>
    </source>
</evidence>
<keyword evidence="6" id="KW-1000">Mitochondrion outer membrane</keyword>
<dbReference type="PRINTS" id="PR00371">
    <property type="entry name" value="FPNCR"/>
</dbReference>
<comment type="cofactor">
    <cofactor evidence="1 15 16">
        <name>FAD</name>
        <dbReference type="ChEBI" id="CHEBI:57692"/>
    </cofactor>
</comment>
<evidence type="ECO:0000256" key="16">
    <source>
        <dbReference type="RuleBase" id="RU361226"/>
    </source>
</evidence>
<evidence type="ECO:0000256" key="6">
    <source>
        <dbReference type="ARBA" id="ARBA00022787"/>
    </source>
</evidence>
<keyword evidence="5" id="KW-0812">Transmembrane</keyword>
<feature type="binding site" evidence="15">
    <location>
        <position position="197"/>
    </location>
    <ligand>
        <name>FAD</name>
        <dbReference type="ChEBI" id="CHEBI:57692"/>
    </ligand>
</feature>
<feature type="binding site" evidence="15">
    <location>
        <position position="246"/>
    </location>
    <ligand>
        <name>FAD</name>
        <dbReference type="ChEBI" id="CHEBI:57692"/>
    </ligand>
</feature>
<dbReference type="Gene3D" id="3.40.50.80">
    <property type="entry name" value="Nucleotide-binding domain of ferredoxin-NADP reductase (FNR) module"/>
    <property type="match status" value="1"/>
</dbReference>